<organism evidence="2 3">
    <name type="scientific">Suillus subaureus</name>
    <dbReference type="NCBI Taxonomy" id="48587"/>
    <lineage>
        <taxon>Eukaryota</taxon>
        <taxon>Fungi</taxon>
        <taxon>Dikarya</taxon>
        <taxon>Basidiomycota</taxon>
        <taxon>Agaricomycotina</taxon>
        <taxon>Agaricomycetes</taxon>
        <taxon>Agaricomycetidae</taxon>
        <taxon>Boletales</taxon>
        <taxon>Suillineae</taxon>
        <taxon>Suillaceae</taxon>
        <taxon>Suillus</taxon>
    </lineage>
</organism>
<keyword evidence="3" id="KW-1185">Reference proteome</keyword>
<dbReference type="AlphaFoldDB" id="A0A9P7E1E6"/>
<dbReference type="RefSeq" id="XP_041188560.1">
    <property type="nucleotide sequence ID" value="XM_041336770.1"/>
</dbReference>
<evidence type="ECO:0000313" key="3">
    <source>
        <dbReference type="Proteomes" id="UP000807769"/>
    </source>
</evidence>
<dbReference type="EMBL" id="JABBWG010000039">
    <property type="protein sequence ID" value="KAG1808276.1"/>
    <property type="molecule type" value="Genomic_DNA"/>
</dbReference>
<protein>
    <submittedName>
        <fullName evidence="2">Uncharacterized protein</fullName>
    </submittedName>
</protein>
<feature type="transmembrane region" description="Helical" evidence="1">
    <location>
        <begin position="119"/>
        <end position="141"/>
    </location>
</feature>
<dbReference type="Proteomes" id="UP000807769">
    <property type="component" value="Unassembled WGS sequence"/>
</dbReference>
<evidence type="ECO:0000313" key="2">
    <source>
        <dbReference type="EMBL" id="KAG1808276.1"/>
    </source>
</evidence>
<comment type="caution">
    <text evidence="2">The sequence shown here is derived from an EMBL/GenBank/DDBJ whole genome shotgun (WGS) entry which is preliminary data.</text>
</comment>
<reference evidence="2" key="1">
    <citation type="journal article" date="2020" name="New Phytol.">
        <title>Comparative genomics reveals dynamic genome evolution in host specialist ectomycorrhizal fungi.</title>
        <authorList>
            <person name="Lofgren L.A."/>
            <person name="Nguyen N.H."/>
            <person name="Vilgalys R."/>
            <person name="Ruytinx J."/>
            <person name="Liao H.L."/>
            <person name="Branco S."/>
            <person name="Kuo A."/>
            <person name="LaButti K."/>
            <person name="Lipzen A."/>
            <person name="Andreopoulos W."/>
            <person name="Pangilinan J."/>
            <person name="Riley R."/>
            <person name="Hundley H."/>
            <person name="Na H."/>
            <person name="Barry K."/>
            <person name="Grigoriev I.V."/>
            <person name="Stajich J.E."/>
            <person name="Kennedy P.G."/>
        </authorList>
    </citation>
    <scope>NUCLEOTIDE SEQUENCE</scope>
    <source>
        <strain evidence="2">MN1</strain>
    </source>
</reference>
<sequence length="255" mass="29481">MALSPPKYDGMMRPALALWSSPKTRKNEVVVVELSHTQPPPLFPMGLQNYVSPHMWETRVRAVTRMASQYSKPVLERSWMFIAMILTFIAPIVAYYDYIHHFNDERIDEGRQNQIIWQARLIAFGVTVGLWIVMFLPIVIWKYMGRVRVNKMIDRWAKDDIRSASSYAVIPTWKVTMPGMFRDGIILAVSFPAPPSSFELENLPPVRMRVNCSCYISDDVLVYRASHGCCAVLRGYQTVLGSPRRWQIWRDPALQ</sequence>
<accession>A0A9P7E1E6</accession>
<dbReference type="GeneID" id="64630787"/>
<keyword evidence="1" id="KW-0472">Membrane</keyword>
<keyword evidence="1" id="KW-1133">Transmembrane helix</keyword>
<feature type="transmembrane region" description="Helical" evidence="1">
    <location>
        <begin position="79"/>
        <end position="99"/>
    </location>
</feature>
<dbReference type="OrthoDB" id="2504001at2759"/>
<gene>
    <name evidence="2" type="ORF">BJ212DRAFT_1384458</name>
</gene>
<keyword evidence="1" id="KW-0812">Transmembrane</keyword>
<evidence type="ECO:0000256" key="1">
    <source>
        <dbReference type="SAM" id="Phobius"/>
    </source>
</evidence>
<name>A0A9P7E1E6_9AGAM</name>
<proteinExistence type="predicted"/>